<accession>A0A9D2I426</accession>
<evidence type="ECO:0000313" key="2">
    <source>
        <dbReference type="Proteomes" id="UP000886856"/>
    </source>
</evidence>
<name>A0A9D2I426_9LACT</name>
<dbReference type="Proteomes" id="UP000886856">
    <property type="component" value="Unassembled WGS sequence"/>
</dbReference>
<dbReference type="EMBL" id="DWYW01000262">
    <property type="protein sequence ID" value="HJA91354.1"/>
    <property type="molecule type" value="Genomic_DNA"/>
</dbReference>
<comment type="caution">
    <text evidence="1">The sequence shown here is derived from an EMBL/GenBank/DDBJ whole genome shotgun (WGS) entry which is preliminary data.</text>
</comment>
<proteinExistence type="predicted"/>
<dbReference type="AlphaFoldDB" id="A0A9D2I426"/>
<reference evidence="1" key="1">
    <citation type="journal article" date="2021" name="PeerJ">
        <title>Extensive microbial diversity within the chicken gut microbiome revealed by metagenomics and culture.</title>
        <authorList>
            <person name="Gilroy R."/>
            <person name="Ravi A."/>
            <person name="Getino M."/>
            <person name="Pursley I."/>
            <person name="Horton D.L."/>
            <person name="Alikhan N.F."/>
            <person name="Baker D."/>
            <person name="Gharbi K."/>
            <person name="Hall N."/>
            <person name="Watson M."/>
            <person name="Adriaenssens E.M."/>
            <person name="Foster-Nyarko E."/>
            <person name="Jarju S."/>
            <person name="Secka A."/>
            <person name="Antonio M."/>
            <person name="Oren A."/>
            <person name="Chaudhuri R.R."/>
            <person name="La Ragione R."/>
            <person name="Hildebrand F."/>
            <person name="Pallen M.J."/>
        </authorList>
    </citation>
    <scope>NUCLEOTIDE SEQUENCE</scope>
    <source>
        <strain evidence="1">CHK171-505</strain>
    </source>
</reference>
<dbReference type="Gene3D" id="2.115.10.20">
    <property type="entry name" value="Glycosyl hydrolase domain, family 43"/>
    <property type="match status" value="1"/>
</dbReference>
<dbReference type="CDD" id="cd19958">
    <property type="entry name" value="pyocin_knob"/>
    <property type="match status" value="1"/>
</dbReference>
<organism evidence="1 2">
    <name type="scientific">Candidatus Jeotgalibaca merdavium</name>
    <dbReference type="NCBI Taxonomy" id="2838627"/>
    <lineage>
        <taxon>Bacteria</taxon>
        <taxon>Bacillati</taxon>
        <taxon>Bacillota</taxon>
        <taxon>Bacilli</taxon>
        <taxon>Lactobacillales</taxon>
        <taxon>Carnobacteriaceae</taxon>
        <taxon>Jeotgalibaca</taxon>
    </lineage>
</organism>
<gene>
    <name evidence="1" type="ORF">H9948_11255</name>
</gene>
<evidence type="ECO:0000313" key="1">
    <source>
        <dbReference type="EMBL" id="HJA91354.1"/>
    </source>
</evidence>
<dbReference type="SUPFAM" id="SSF75005">
    <property type="entry name" value="Arabinanase/levansucrase/invertase"/>
    <property type="match status" value="1"/>
</dbReference>
<sequence>MVVPKINSAHGSETRNIINAAIDSINVQGKSIQDLVAEGQLTPEQYSKLIESVNGMISKGDVSIYDIDKNKGKIDLTFLSDEVIKAISGDAPVNPILSRSSITLDKTAFVKSGKNKFDKSDVQKGYTLRTTDGVMVSNSAYSVSHKILVYSVDRISLTNAFLLVYYDSNDTFISAHAAPLSSSVPSNASHIKIVVKNEDLDTAQVEFGGERTDYEPFTLTIQNKYVENPSLSEGDIPALGLEKMKFASVGKNKFDKNNVEKGKELKNDGTTFPNSNFFISHKIPAKPQADYAMQEVYRMGFYDASGVIVGEVKTVSSAPTVMKSPTNTSYIIISSTISRLDVAQIEENDTVTPYESFGYLIDEKYLSVKSSPTSQGTNINAEKIIAENNAYENAPNVDYGLDIPSYEGSGKVTHPSVLYFKDGWNGFKFWMAMTPYPNSDNQYENPSIVASNDNVDWVEPAQNPIAPLPADRAFQSDPCIFMKGNTMELWYREHISISGGYTTELWRKTTTDGVNWTNKEKLFDNNSFEVVRSQAVRYIDGKYCMWYHTGETDSTYHIKYAESADGKNWTNVKALNISFPSNHVPWHLDAIVENGETEIIISSKTTDGSKWSLFYTSSQDNDTFHDAIEIIRSDKRVGKWDSANLYRSALVMVDGKYYVYYATPSAIGLTVGDEIITLNKRDDGIVKAELLMSASNSFKNSDTLKEFPLGKIVYTKVFDGTYGADHGFPTSSGIVVTNRVIGDVGYDFQLYYPQSANDIYRRRSTSSGWTTWTKFVG</sequence>
<dbReference type="InterPro" id="IPR023296">
    <property type="entry name" value="Glyco_hydro_beta-prop_sf"/>
</dbReference>
<protein>
    <submittedName>
        <fullName evidence="1">Uncharacterized protein</fullName>
    </submittedName>
</protein>
<reference evidence="1" key="2">
    <citation type="submission" date="2021-04" db="EMBL/GenBank/DDBJ databases">
        <authorList>
            <person name="Gilroy R."/>
        </authorList>
    </citation>
    <scope>NUCLEOTIDE SEQUENCE</scope>
    <source>
        <strain evidence="1">CHK171-505</strain>
    </source>
</reference>